<dbReference type="GO" id="GO:0016757">
    <property type="term" value="F:glycosyltransferase activity"/>
    <property type="evidence" value="ECO:0007669"/>
    <property type="project" value="UniProtKB-KW"/>
</dbReference>
<dbReference type="Pfam" id="PF00156">
    <property type="entry name" value="Pribosyltran"/>
    <property type="match status" value="1"/>
</dbReference>
<dbReference type="CDD" id="cd06223">
    <property type="entry name" value="PRTases_typeI"/>
    <property type="match status" value="1"/>
</dbReference>
<accession>A0A8T8I687</accession>
<protein>
    <submittedName>
        <fullName evidence="2">Phosphoribosyltransferase</fullName>
    </submittedName>
</protein>
<dbReference type="EMBL" id="CP072788">
    <property type="protein sequence ID" value="QTR05920.1"/>
    <property type="molecule type" value="Genomic_DNA"/>
</dbReference>
<gene>
    <name evidence="2" type="ORF">J7S33_01945</name>
</gene>
<reference evidence="2" key="1">
    <citation type="submission" date="2021-04" db="EMBL/GenBank/DDBJ databases">
        <title>Saccharothrix algeriensis WGS.</title>
        <authorList>
            <person name="Stuskova K."/>
            <person name="Hakalova E."/>
            <person name="Tebbal A.B."/>
            <person name="Eichmeier A."/>
        </authorList>
    </citation>
    <scope>NUCLEOTIDE SEQUENCE</scope>
    <source>
        <strain evidence="2">NRRL B-24137</strain>
    </source>
</reference>
<dbReference type="InterPro" id="IPR000836">
    <property type="entry name" value="PRTase_dom"/>
</dbReference>
<evidence type="ECO:0000259" key="1">
    <source>
        <dbReference type="Pfam" id="PF00156"/>
    </source>
</evidence>
<sequence length="219" mass="23660">MSRGHDGVVQFADRADAGRVLAEALRPGRWCDPLVLGLARGGVPVAHEVARALGAGLDVAVARKIGAPGHREFGVGAVTADGEPIFDADALRSLGLTPDDLAGTCAAERREARRRLEVYRSGRAVRLSGRDVLVVDDGLATGVTARAALREVRSRAPRRLVLAVPVGAAQALRQLRGEADRVVCPHRRDDFRSVGRFYRRFDQTTDAEVLALLEQHRHD</sequence>
<feature type="domain" description="Phosphoribosyltransferase" evidence="1">
    <location>
        <begin position="21"/>
        <end position="191"/>
    </location>
</feature>
<dbReference type="Gene3D" id="3.30.1310.20">
    <property type="entry name" value="PRTase-like"/>
    <property type="match status" value="1"/>
</dbReference>
<keyword evidence="2" id="KW-0328">Glycosyltransferase</keyword>
<keyword evidence="2" id="KW-0808">Transferase</keyword>
<name>A0A8T8I687_9PSEU</name>
<dbReference type="SUPFAM" id="SSF53271">
    <property type="entry name" value="PRTase-like"/>
    <property type="match status" value="1"/>
</dbReference>
<evidence type="ECO:0000313" key="2">
    <source>
        <dbReference type="EMBL" id="QTR05920.1"/>
    </source>
</evidence>
<dbReference type="Gene3D" id="3.40.50.2020">
    <property type="match status" value="1"/>
</dbReference>
<evidence type="ECO:0000313" key="3">
    <source>
        <dbReference type="Proteomes" id="UP000671828"/>
    </source>
</evidence>
<dbReference type="InterPro" id="IPR029057">
    <property type="entry name" value="PRTase-like"/>
</dbReference>
<organism evidence="2 3">
    <name type="scientific">Saccharothrix algeriensis</name>
    <dbReference type="NCBI Taxonomy" id="173560"/>
    <lineage>
        <taxon>Bacteria</taxon>
        <taxon>Bacillati</taxon>
        <taxon>Actinomycetota</taxon>
        <taxon>Actinomycetes</taxon>
        <taxon>Pseudonocardiales</taxon>
        <taxon>Pseudonocardiaceae</taxon>
        <taxon>Saccharothrix</taxon>
    </lineage>
</organism>
<dbReference type="AlphaFoldDB" id="A0A8T8I687"/>
<proteinExistence type="predicted"/>
<dbReference type="Proteomes" id="UP000671828">
    <property type="component" value="Chromosome"/>
</dbReference>